<keyword evidence="10" id="KW-1185">Reference proteome</keyword>
<dbReference type="InterPro" id="IPR000711">
    <property type="entry name" value="ATPase_OSCP/dsu"/>
</dbReference>
<sequence>MSRAAANRYAVALFELSMEKNMLEDIQAELEAVKQVFQDNDKLPALLHHPKVPADKKEQLLRESFAGMSEPVTNTLLLLLKKNRIDSVVLLAERFQELADEEQKVGHAVVYTVKPLSETDRKFISENFARKVGKATLHIENRLDPRLVGGIKVQIGDTIFDGSVKGQLNRLERELVSGKR</sequence>
<dbReference type="Proteomes" id="UP000199017">
    <property type="component" value="Unassembled WGS sequence"/>
</dbReference>
<dbReference type="GO" id="GO:0005886">
    <property type="term" value="C:plasma membrane"/>
    <property type="evidence" value="ECO:0007669"/>
    <property type="project" value="UniProtKB-SubCell"/>
</dbReference>
<evidence type="ECO:0000256" key="8">
    <source>
        <dbReference type="HAMAP-Rule" id="MF_01416"/>
    </source>
</evidence>
<reference evidence="9 10" key="1">
    <citation type="submission" date="2016-10" db="EMBL/GenBank/DDBJ databases">
        <authorList>
            <person name="de Groot N.N."/>
        </authorList>
    </citation>
    <scope>NUCLEOTIDE SEQUENCE [LARGE SCALE GENOMIC DNA]</scope>
    <source>
        <strain evidence="10">P4B,CCM 7963,CECT 7998,DSM 25260,IBRC-M 10614,KCTC 13821</strain>
    </source>
</reference>
<evidence type="ECO:0000256" key="3">
    <source>
        <dbReference type="ARBA" id="ARBA00022781"/>
    </source>
</evidence>
<evidence type="ECO:0000256" key="7">
    <source>
        <dbReference type="ARBA" id="ARBA00023310"/>
    </source>
</evidence>
<evidence type="ECO:0000256" key="6">
    <source>
        <dbReference type="ARBA" id="ARBA00023196"/>
    </source>
</evidence>
<comment type="function">
    <text evidence="8">This protein is part of the stalk that links CF(0) to CF(1). It either transmits conformational changes from CF(0) to CF(1) or is implicated in proton conduction.</text>
</comment>
<comment type="function">
    <text evidence="8">F(1)F(0) ATP synthase produces ATP from ADP in the presence of a proton or sodium gradient. F-type ATPases consist of two structural domains, F(1) containing the extramembraneous catalytic core and F(0) containing the membrane proton channel, linked together by a central stalk and a peripheral stalk. During catalysis, ATP synthesis in the catalytic domain of F(1) is coupled via a rotary mechanism of the central stalk subunits to proton translocation.</text>
</comment>
<dbReference type="AlphaFoldDB" id="A0A1G8M3F4"/>
<dbReference type="GO" id="GO:0045259">
    <property type="term" value="C:proton-transporting ATP synthase complex"/>
    <property type="evidence" value="ECO:0007669"/>
    <property type="project" value="UniProtKB-KW"/>
</dbReference>
<dbReference type="EMBL" id="FNDU01000009">
    <property type="protein sequence ID" value="SDI62435.1"/>
    <property type="molecule type" value="Genomic_DNA"/>
</dbReference>
<dbReference type="PROSITE" id="PS00389">
    <property type="entry name" value="ATPASE_DELTA"/>
    <property type="match status" value="1"/>
</dbReference>
<dbReference type="SUPFAM" id="SSF47928">
    <property type="entry name" value="N-terminal domain of the delta subunit of the F1F0-ATP synthase"/>
    <property type="match status" value="1"/>
</dbReference>
<keyword evidence="8" id="KW-1003">Cell membrane</keyword>
<proteinExistence type="inferred from homology"/>
<dbReference type="GO" id="GO:0046933">
    <property type="term" value="F:proton-transporting ATP synthase activity, rotational mechanism"/>
    <property type="evidence" value="ECO:0007669"/>
    <property type="project" value="UniProtKB-UniRule"/>
</dbReference>
<dbReference type="Pfam" id="PF00213">
    <property type="entry name" value="OSCP"/>
    <property type="match status" value="1"/>
</dbReference>
<dbReference type="Gene3D" id="1.10.520.20">
    <property type="entry name" value="N-terminal domain of the delta subunit of the F1F0-ATP synthase"/>
    <property type="match status" value="1"/>
</dbReference>
<evidence type="ECO:0000313" key="9">
    <source>
        <dbReference type="EMBL" id="SDI62435.1"/>
    </source>
</evidence>
<dbReference type="STRING" id="930129.SAMN05216352_109194"/>
<evidence type="ECO:0000313" key="10">
    <source>
        <dbReference type="Proteomes" id="UP000199017"/>
    </source>
</evidence>
<evidence type="ECO:0000256" key="2">
    <source>
        <dbReference type="ARBA" id="ARBA00022448"/>
    </source>
</evidence>
<keyword evidence="7 8" id="KW-0066">ATP synthesis</keyword>
<comment type="subcellular location">
    <subcellularLocation>
        <location evidence="8">Cell membrane</location>
        <topology evidence="8">Peripheral membrane protein</topology>
    </subcellularLocation>
    <subcellularLocation>
        <location evidence="1">Membrane</location>
    </subcellularLocation>
</comment>
<dbReference type="RefSeq" id="WP_091586601.1">
    <property type="nucleotide sequence ID" value="NZ_FNDU01000009.1"/>
</dbReference>
<dbReference type="PANTHER" id="PTHR11910">
    <property type="entry name" value="ATP SYNTHASE DELTA CHAIN"/>
    <property type="match status" value="1"/>
</dbReference>
<dbReference type="InterPro" id="IPR020781">
    <property type="entry name" value="ATPase_OSCP/d_CS"/>
</dbReference>
<evidence type="ECO:0000256" key="5">
    <source>
        <dbReference type="ARBA" id="ARBA00023136"/>
    </source>
</evidence>
<keyword evidence="4 8" id="KW-0406">Ion transport</keyword>
<dbReference type="OrthoDB" id="9802471at2"/>
<dbReference type="InterPro" id="IPR026015">
    <property type="entry name" value="ATP_synth_OSCP/delta_N_sf"/>
</dbReference>
<organism evidence="9 10">
    <name type="scientific">Alteribacillus bidgolensis</name>
    <dbReference type="NCBI Taxonomy" id="930129"/>
    <lineage>
        <taxon>Bacteria</taxon>
        <taxon>Bacillati</taxon>
        <taxon>Bacillota</taxon>
        <taxon>Bacilli</taxon>
        <taxon>Bacillales</taxon>
        <taxon>Bacillaceae</taxon>
        <taxon>Alteribacillus</taxon>
    </lineage>
</organism>
<keyword evidence="3 8" id="KW-0375">Hydrogen ion transport</keyword>
<name>A0A1G8M3F4_9BACI</name>
<gene>
    <name evidence="8" type="primary">atpH</name>
    <name evidence="9" type="ORF">SAMN05216352_109194</name>
</gene>
<dbReference type="NCBIfam" id="TIGR01145">
    <property type="entry name" value="ATP_synt_delta"/>
    <property type="match status" value="1"/>
</dbReference>
<comment type="similarity">
    <text evidence="8">Belongs to the ATPase delta chain family.</text>
</comment>
<keyword evidence="2 8" id="KW-0813">Transport</keyword>
<keyword evidence="5 8" id="KW-0472">Membrane</keyword>
<evidence type="ECO:0000256" key="4">
    <source>
        <dbReference type="ARBA" id="ARBA00023065"/>
    </source>
</evidence>
<evidence type="ECO:0000256" key="1">
    <source>
        <dbReference type="ARBA" id="ARBA00004370"/>
    </source>
</evidence>
<protein>
    <recommendedName>
        <fullName evidence="8">ATP synthase subunit delta</fullName>
    </recommendedName>
    <alternativeName>
        <fullName evidence="8">ATP synthase F(1) sector subunit delta</fullName>
    </alternativeName>
    <alternativeName>
        <fullName evidence="8">F-type ATPase subunit delta</fullName>
        <shortName evidence="8">F-ATPase subunit delta</shortName>
    </alternativeName>
</protein>
<dbReference type="NCBIfam" id="NF004403">
    <property type="entry name" value="PRK05758.2-4"/>
    <property type="match status" value="1"/>
</dbReference>
<keyword evidence="6 8" id="KW-0139">CF(1)</keyword>
<accession>A0A1G8M3F4</accession>
<dbReference type="PRINTS" id="PR00125">
    <property type="entry name" value="ATPASEDELTA"/>
</dbReference>
<dbReference type="HAMAP" id="MF_01416">
    <property type="entry name" value="ATP_synth_delta_bact"/>
    <property type="match status" value="1"/>
</dbReference>